<dbReference type="GO" id="GO:0016757">
    <property type="term" value="F:glycosyltransferase activity"/>
    <property type="evidence" value="ECO:0007669"/>
    <property type="project" value="UniProtKB-KW"/>
</dbReference>
<feature type="domain" description="Spore protein YkvP/CgeB glycosyl transferase-like" evidence="1">
    <location>
        <begin position="160"/>
        <end position="297"/>
    </location>
</feature>
<dbReference type="Pfam" id="PF13524">
    <property type="entry name" value="Glyco_trans_1_2"/>
    <property type="match status" value="1"/>
</dbReference>
<keyword evidence="2" id="KW-0808">Transferase</keyword>
<dbReference type="Proteomes" id="UP001197609">
    <property type="component" value="Unassembled WGS sequence"/>
</dbReference>
<dbReference type="EMBL" id="JAIOIU010000065">
    <property type="protein sequence ID" value="MBZ0159605.1"/>
    <property type="molecule type" value="Genomic_DNA"/>
</dbReference>
<evidence type="ECO:0000313" key="2">
    <source>
        <dbReference type="EMBL" id="MBZ0159605.1"/>
    </source>
</evidence>
<accession>A0AAJ1AH27</accession>
<dbReference type="EC" id="2.4.-.-" evidence="2"/>
<sequence length="315" mass="36102">MRRRICSRLFRYGVPVSRPDVANDNARLLAAAKQGHWDIVWLEKALTIGPQTLVGVRKHCPVARIIGFSPDDMNGRHNQSQQFLKALPLYDYFLTTKSYNVHELGNRGCPNVVFVGNGFDPDTFRPLPVSSEDRIRLGGDVGFIGTYERERADLMYYLATQGIRVRGWGSNWGKMPWQHPNLAIENTPLYGDDFAKACATFKINLAFLRKINRDQQTTRSVEIPACGGFMLAERTDEHLELFEEGEEAEFFASREELLEKCRHYLRDNQARIRIAQRGYERCLRSGYSNSERLREALRIILGQGALNYQHVNCCP</sequence>
<protein>
    <submittedName>
        <fullName evidence="2">Glycosyltransferase</fullName>
        <ecNumber evidence="2">2.4.-.-</ecNumber>
    </submittedName>
</protein>
<reference evidence="2 3" key="1">
    <citation type="journal article" date="2021" name="bioRxiv">
        <title>Unraveling nitrogen, sulfur and carbon metabolic pathways and microbial community transcriptional responses to substrate deprivation and toxicity stresses in a bioreactor mimicking anoxic brackish coastal sediment conditions.</title>
        <authorList>
            <person name="Martins P.D."/>
            <person name="Echeveste M.J."/>
            <person name="Arshad A."/>
            <person name="Kurth J."/>
            <person name="Ouboter H."/>
            <person name="Jetten M.S.M."/>
            <person name="Welte C.U."/>
        </authorList>
    </citation>
    <scope>NUCLEOTIDE SEQUENCE [LARGE SCALE GENOMIC DNA]</scope>
    <source>
        <strain evidence="2">MAG_38</strain>
    </source>
</reference>
<organism evidence="2 3">
    <name type="scientific">Candidatus Methylomirabilis tolerans</name>
    <dbReference type="NCBI Taxonomy" id="3123416"/>
    <lineage>
        <taxon>Bacteria</taxon>
        <taxon>Candidatus Methylomirabilota</taxon>
        <taxon>Candidatus Methylomirabilia</taxon>
        <taxon>Candidatus Methylomirabilales</taxon>
        <taxon>Candidatus Methylomirabilaceae</taxon>
        <taxon>Candidatus Methylomirabilis</taxon>
    </lineage>
</organism>
<dbReference type="InterPro" id="IPR055259">
    <property type="entry name" value="YkvP/CgeB_Glyco_trans-like"/>
</dbReference>
<gene>
    <name evidence="2" type="ORF">K8G79_05655</name>
</gene>
<dbReference type="SUPFAM" id="SSF53756">
    <property type="entry name" value="UDP-Glycosyltransferase/glycogen phosphorylase"/>
    <property type="match status" value="1"/>
</dbReference>
<dbReference type="AlphaFoldDB" id="A0AAJ1AH27"/>
<name>A0AAJ1AH27_9BACT</name>
<comment type="caution">
    <text evidence="2">The sequence shown here is derived from an EMBL/GenBank/DDBJ whole genome shotgun (WGS) entry which is preliminary data.</text>
</comment>
<evidence type="ECO:0000259" key="1">
    <source>
        <dbReference type="Pfam" id="PF13524"/>
    </source>
</evidence>
<evidence type="ECO:0000313" key="3">
    <source>
        <dbReference type="Proteomes" id="UP001197609"/>
    </source>
</evidence>
<keyword evidence="2" id="KW-0328">Glycosyltransferase</keyword>
<proteinExistence type="predicted"/>